<dbReference type="EMBL" id="ARXU01000003">
    <property type="protein sequence ID" value="KGD61958.1"/>
    <property type="molecule type" value="Genomic_DNA"/>
</dbReference>
<sequence length="146" mass="17312">MGFWLIMLFVSLRLRWLAWRNPVFRRALQRRNTLMLWRTHDGRIARWFHFTENRVRSGPGLRDRCHVTVSFHDAEYGTATLIQLLKNQRVFVTGMRQRKIRLSGNPKGLIWFMNVVAGHLIPGGVQLWRKPSRPQGTVKPRRRDQG</sequence>
<name>A0ABR4WEU0_9GAMM</name>
<reference evidence="1 2" key="1">
    <citation type="submission" date="2012-09" db="EMBL/GenBank/DDBJ databases">
        <title>Genome Sequence of alkane-degrading Bacterium Alcanivorax jadensis T9.</title>
        <authorList>
            <person name="Lai Q."/>
            <person name="Shao Z."/>
        </authorList>
    </citation>
    <scope>NUCLEOTIDE SEQUENCE [LARGE SCALE GENOMIC DNA]</scope>
    <source>
        <strain evidence="1 2">T9</strain>
    </source>
</reference>
<dbReference type="Proteomes" id="UP000029443">
    <property type="component" value="Unassembled WGS sequence"/>
</dbReference>
<evidence type="ECO:0000313" key="2">
    <source>
        <dbReference type="Proteomes" id="UP000029443"/>
    </source>
</evidence>
<organism evidence="1 2">
    <name type="scientific">Alcanivorax jadensis T9</name>
    <dbReference type="NCBI Taxonomy" id="1177181"/>
    <lineage>
        <taxon>Bacteria</taxon>
        <taxon>Pseudomonadati</taxon>
        <taxon>Pseudomonadota</taxon>
        <taxon>Gammaproteobacteria</taxon>
        <taxon>Oceanospirillales</taxon>
        <taxon>Alcanivoracaceae</taxon>
        <taxon>Alcanivorax</taxon>
    </lineage>
</organism>
<comment type="caution">
    <text evidence="1">The sequence shown here is derived from an EMBL/GenBank/DDBJ whole genome shotgun (WGS) entry which is preliminary data.</text>
</comment>
<accession>A0ABR4WEU0</accession>
<keyword evidence="2" id="KW-1185">Reference proteome</keyword>
<gene>
    <name evidence="1" type="ORF">T9A_01167</name>
</gene>
<evidence type="ECO:0000313" key="1">
    <source>
        <dbReference type="EMBL" id="KGD61958.1"/>
    </source>
</evidence>
<protein>
    <submittedName>
        <fullName evidence="1">Uncharacterized protein</fullName>
    </submittedName>
</protein>
<proteinExistence type="predicted"/>